<reference evidence="9" key="1">
    <citation type="submission" date="2016-10" db="EMBL/GenBank/DDBJ databases">
        <authorList>
            <person name="Varghese N."/>
        </authorList>
    </citation>
    <scope>NUCLEOTIDE SEQUENCE [LARGE SCALE GENOMIC DNA]</scope>
    <source>
        <strain evidence="9">ACV-9</strain>
    </source>
</reference>
<dbReference type="InterPro" id="IPR040026">
    <property type="entry name" value="FliD"/>
</dbReference>
<comment type="similarity">
    <text evidence="1 5">Belongs to the FliD family.</text>
</comment>
<protein>
    <recommendedName>
        <fullName evidence="5">Flagellar hook-associated protein 2</fullName>
        <shortName evidence="5">HAP2</shortName>
    </recommendedName>
    <alternativeName>
        <fullName evidence="5">Flagellar cap protein</fullName>
    </alternativeName>
</protein>
<feature type="domain" description="Flagellar hook-associated protein 2 C-terminal" evidence="7">
    <location>
        <begin position="550"/>
        <end position="811"/>
    </location>
</feature>
<proteinExistence type="inferred from homology"/>
<dbReference type="AlphaFoldDB" id="A0A1H7H057"/>
<keyword evidence="3" id="KW-0175">Coiled coil</keyword>
<keyword evidence="9" id="KW-1185">Reference proteome</keyword>
<evidence type="ECO:0000256" key="4">
    <source>
        <dbReference type="ARBA" id="ARBA00023143"/>
    </source>
</evidence>
<dbReference type="Pfam" id="PF02465">
    <property type="entry name" value="FliD_N"/>
    <property type="match status" value="1"/>
</dbReference>
<dbReference type="InterPro" id="IPR003481">
    <property type="entry name" value="FliD_N"/>
</dbReference>
<evidence type="ECO:0000313" key="8">
    <source>
        <dbReference type="EMBL" id="SEK42662.1"/>
    </source>
</evidence>
<dbReference type="GO" id="GO:0007155">
    <property type="term" value="P:cell adhesion"/>
    <property type="evidence" value="ECO:0007669"/>
    <property type="project" value="InterPro"/>
</dbReference>
<name>A0A1H7H057_9FIRM</name>
<organism evidence="8 9">
    <name type="scientific">Pseudobutyrivibrio ruminis</name>
    <dbReference type="NCBI Taxonomy" id="46206"/>
    <lineage>
        <taxon>Bacteria</taxon>
        <taxon>Bacillati</taxon>
        <taxon>Bacillota</taxon>
        <taxon>Clostridia</taxon>
        <taxon>Lachnospirales</taxon>
        <taxon>Lachnospiraceae</taxon>
        <taxon>Pseudobutyrivibrio</taxon>
    </lineage>
</organism>
<dbReference type="Proteomes" id="UP000182321">
    <property type="component" value="Unassembled WGS sequence"/>
</dbReference>
<evidence type="ECO:0000256" key="1">
    <source>
        <dbReference type="ARBA" id="ARBA00009764"/>
    </source>
</evidence>
<dbReference type="GO" id="GO:0009424">
    <property type="term" value="C:bacterial-type flagellum hook"/>
    <property type="evidence" value="ECO:0007669"/>
    <property type="project" value="UniProtKB-UniRule"/>
</dbReference>
<dbReference type="InterPro" id="IPR010809">
    <property type="entry name" value="FliD_C"/>
</dbReference>
<dbReference type="EMBL" id="FNZX01000005">
    <property type="protein sequence ID" value="SEK42662.1"/>
    <property type="molecule type" value="Genomic_DNA"/>
</dbReference>
<sequence>MPIRLSGLASGLDTEAIVGALVSAYSYKKDKYVKAQTKLSWKQEAWSTLNSKVYSLYTSVGTMRYSSNYTAKKTTVSDTSKATATASGSAINGTQTLKITELAKTAFITGGELDGSVTGSSTMVSLGIKNSNALDKASIAVRTGTKTTNIEIDSSMTINQFVNKLNEAGVIANFDEKNQRFFISSKTSGKEGDFSISANSSQGLNALNKLGLMSKTEIDDITKSTSNTLAKKLFDFTTAKNYYDLSDTKSLLAKIKEYKNDSSATANTEYDEIVSYIASDTDKFGAVDWSTISEDDLSTLATKLYNSATYDTTGTKSTAITRTLKFSVGEGDDKKEYSFQKNLDGWKELLAEIGDSTDEDVVALGDYLNKTFAGEVYKTETTDAGIQVLKFGTDGAIDWSEIAGDSDKLEALAKQIYSKSTYDISNDATYQEISKSINEIRDGYVAVAEAKALPATTSEEIAIRSAKMQAAQEQLDAALADPTNQKWKEYVETNFGVTNSAYDSSYSDFWIQSDNLELVQSVFYRVDLAANVTAGNMELDNSNTATKVKGQDASIELNGVTYTSNTNSITVNGLTIEAMATTPDAISVTVANDTDALYDKVKDFLTSYNNLMNEMQKLYNADSAKDYEPLTDDEKAEMSEKEIEKWEQKIKDSLLRRDTSLSGIISAMTMSMMQVYEVNGEKLSWSVFGVHTLGTLNAEKNEGYAYHIDGDSEDSKTSGNEEKLRAALASDPDRVIEFLKQVTSGLYKSLDEKMKSTAVKSVYTVYNDKEMASEYSNYSSLIKTWTDRVQDMEDAYYKKFAAMESALATLQSNSSSISSLLGG</sequence>
<dbReference type="GO" id="GO:0071973">
    <property type="term" value="P:bacterial-type flagellum-dependent cell motility"/>
    <property type="evidence" value="ECO:0007669"/>
    <property type="project" value="TreeGrafter"/>
</dbReference>
<feature type="domain" description="Flagellar hook-associated protein 2 N-terminal" evidence="6">
    <location>
        <begin position="10"/>
        <end position="105"/>
    </location>
</feature>
<dbReference type="Pfam" id="PF07195">
    <property type="entry name" value="FliD_C"/>
    <property type="match status" value="1"/>
</dbReference>
<dbReference type="GO" id="GO:0009421">
    <property type="term" value="C:bacterial-type flagellum filament cap"/>
    <property type="evidence" value="ECO:0007669"/>
    <property type="project" value="InterPro"/>
</dbReference>
<evidence type="ECO:0000259" key="7">
    <source>
        <dbReference type="Pfam" id="PF07195"/>
    </source>
</evidence>
<comment type="function">
    <text evidence="5">Required for morphogenesis and for the elongation of the flagellar filament by facilitating polymerization of the flagellin monomers at the tip of growing filament. Forms a capping structure, which prevents flagellin subunits (transported through the central channel of the flagellum) from leaking out without polymerization at the distal end.</text>
</comment>
<dbReference type="GO" id="GO:0005576">
    <property type="term" value="C:extracellular region"/>
    <property type="evidence" value="ECO:0007669"/>
    <property type="project" value="UniProtKB-SubCell"/>
</dbReference>
<dbReference type="PANTHER" id="PTHR30288:SF0">
    <property type="entry name" value="FLAGELLAR HOOK-ASSOCIATED PROTEIN 2"/>
    <property type="match status" value="1"/>
</dbReference>
<accession>A0A1H7H057</accession>
<evidence type="ECO:0000259" key="6">
    <source>
        <dbReference type="Pfam" id="PF02465"/>
    </source>
</evidence>
<evidence type="ECO:0000256" key="5">
    <source>
        <dbReference type="RuleBase" id="RU362066"/>
    </source>
</evidence>
<dbReference type="RefSeq" id="WP_074789550.1">
    <property type="nucleotide sequence ID" value="NZ_FNZX01000005.1"/>
</dbReference>
<evidence type="ECO:0000256" key="3">
    <source>
        <dbReference type="ARBA" id="ARBA00023054"/>
    </source>
</evidence>
<keyword evidence="5" id="KW-0964">Secreted</keyword>
<evidence type="ECO:0000256" key="2">
    <source>
        <dbReference type="ARBA" id="ARBA00011255"/>
    </source>
</evidence>
<gene>
    <name evidence="8" type="ORF">SAMN02910377_00834</name>
</gene>
<keyword evidence="8" id="KW-0282">Flagellum</keyword>
<comment type="subunit">
    <text evidence="2 5">Homopentamer.</text>
</comment>
<keyword evidence="8" id="KW-0966">Cell projection</keyword>
<keyword evidence="8" id="KW-0969">Cilium</keyword>
<dbReference type="PANTHER" id="PTHR30288">
    <property type="entry name" value="FLAGELLAR CAP/ASSEMBLY PROTEIN FLID"/>
    <property type="match status" value="1"/>
</dbReference>
<comment type="subcellular location">
    <subcellularLocation>
        <location evidence="5">Secreted</location>
    </subcellularLocation>
    <subcellularLocation>
        <location evidence="5">Bacterial flagellum</location>
    </subcellularLocation>
</comment>
<evidence type="ECO:0000313" key="9">
    <source>
        <dbReference type="Proteomes" id="UP000182321"/>
    </source>
</evidence>
<keyword evidence="4 5" id="KW-0975">Bacterial flagellum</keyword>